<evidence type="ECO:0000256" key="2">
    <source>
        <dbReference type="ARBA" id="ARBA00022553"/>
    </source>
</evidence>
<feature type="region of interest" description="N-terminal hotdog fold" evidence="5">
    <location>
        <begin position="878"/>
        <end position="1010"/>
    </location>
</feature>
<evidence type="ECO:0000313" key="8">
    <source>
        <dbReference type="EMBL" id="EPS94463.1"/>
    </source>
</evidence>
<feature type="active site" description="Proton acceptor; for dehydratase activity" evidence="5">
    <location>
        <position position="923"/>
    </location>
</feature>
<dbReference type="SMART" id="SM00826">
    <property type="entry name" value="PKS_DH"/>
    <property type="match status" value="1"/>
</dbReference>
<dbReference type="PANTHER" id="PTHR43775:SF37">
    <property type="entry name" value="SI:DKEY-61P9.11"/>
    <property type="match status" value="1"/>
</dbReference>
<dbReference type="PROSITE" id="PS52019">
    <property type="entry name" value="PKS_MFAS_DH"/>
    <property type="match status" value="1"/>
</dbReference>
<dbReference type="Pfam" id="PF08659">
    <property type="entry name" value="KR"/>
    <property type="match status" value="1"/>
</dbReference>
<dbReference type="InterPro" id="IPR020807">
    <property type="entry name" value="PKS_DH"/>
</dbReference>
<dbReference type="InterPro" id="IPR020841">
    <property type="entry name" value="PKS_Beta-ketoAc_synthase_dom"/>
</dbReference>
<dbReference type="InterPro" id="IPR050091">
    <property type="entry name" value="PKS_NRPS_Biosynth_Enz"/>
</dbReference>
<dbReference type="Pfam" id="PF00109">
    <property type="entry name" value="ketoacyl-synt"/>
    <property type="match status" value="1"/>
</dbReference>
<keyword evidence="2" id="KW-0597">Phosphoprotein</keyword>
<dbReference type="Gene3D" id="3.40.366.10">
    <property type="entry name" value="Malonyl-Coenzyme A Acyl Carrier Protein, domain 2"/>
    <property type="match status" value="1"/>
</dbReference>
<evidence type="ECO:0000259" key="7">
    <source>
        <dbReference type="PROSITE" id="PS52019"/>
    </source>
</evidence>
<dbReference type="HOGENOM" id="CLU_000022_31_0_1"/>
<dbReference type="SMART" id="SM00827">
    <property type="entry name" value="PKS_AT"/>
    <property type="match status" value="1"/>
</dbReference>
<dbReference type="SMART" id="SM00825">
    <property type="entry name" value="PKS_KS"/>
    <property type="match status" value="1"/>
</dbReference>
<dbReference type="Pfam" id="PF00698">
    <property type="entry name" value="Acyl_transf_1"/>
    <property type="match status" value="1"/>
</dbReference>
<dbReference type="SUPFAM" id="SSF53901">
    <property type="entry name" value="Thiolase-like"/>
    <property type="match status" value="1"/>
</dbReference>
<feature type="region of interest" description="C-terminal hotdog fold" evidence="5">
    <location>
        <begin position="1025"/>
        <end position="1178"/>
    </location>
</feature>
<keyword evidence="4" id="KW-0511">Multifunctional enzyme</keyword>
<dbReference type="Gene3D" id="3.40.50.720">
    <property type="entry name" value="NAD(P)-binding Rossmann-like Domain"/>
    <property type="match status" value="2"/>
</dbReference>
<evidence type="ECO:0000256" key="3">
    <source>
        <dbReference type="ARBA" id="ARBA00022679"/>
    </source>
</evidence>
<organism evidence="8 9">
    <name type="scientific">Fomitopsis schrenkii</name>
    <name type="common">Brown rot fungus</name>
    <dbReference type="NCBI Taxonomy" id="2126942"/>
    <lineage>
        <taxon>Eukaryota</taxon>
        <taxon>Fungi</taxon>
        <taxon>Dikarya</taxon>
        <taxon>Basidiomycota</taxon>
        <taxon>Agaricomycotina</taxon>
        <taxon>Agaricomycetes</taxon>
        <taxon>Polyporales</taxon>
        <taxon>Fomitopsis</taxon>
    </lineage>
</organism>
<dbReference type="InterPro" id="IPR016039">
    <property type="entry name" value="Thiolase-like"/>
</dbReference>
<dbReference type="InterPro" id="IPR036291">
    <property type="entry name" value="NAD(P)-bd_dom_sf"/>
</dbReference>
<protein>
    <submittedName>
        <fullName evidence="8">Polyketide synthase</fullName>
    </submittedName>
</protein>
<dbReference type="InterPro" id="IPR014031">
    <property type="entry name" value="Ketoacyl_synth_C"/>
</dbReference>
<dbReference type="Pfam" id="PF02801">
    <property type="entry name" value="Ketoacyl-synt_C"/>
    <property type="match status" value="1"/>
</dbReference>
<dbReference type="InterPro" id="IPR014030">
    <property type="entry name" value="Ketoacyl_synth_N"/>
</dbReference>
<dbReference type="InterPro" id="IPR009081">
    <property type="entry name" value="PP-bd_ACP"/>
</dbReference>
<dbReference type="InterPro" id="IPR013968">
    <property type="entry name" value="PKS_KR"/>
</dbReference>
<name>S8DTA5_FOMSC</name>
<gene>
    <name evidence="8" type="primary">pks8</name>
    <name evidence="8" type="ORF">FOMPIDRAFT_101969</name>
</gene>
<dbReference type="InterPro" id="IPR049900">
    <property type="entry name" value="PKS_mFAS_DH"/>
</dbReference>
<dbReference type="SUPFAM" id="SSF55048">
    <property type="entry name" value="Probable ACP-binding domain of malonyl-CoA ACP transacylase"/>
    <property type="match status" value="1"/>
</dbReference>
<dbReference type="InterPro" id="IPR057326">
    <property type="entry name" value="KR_dom"/>
</dbReference>
<dbReference type="SMART" id="SM00822">
    <property type="entry name" value="PKS_KR"/>
    <property type="match status" value="1"/>
</dbReference>
<feature type="domain" description="PKS/mFAS DH" evidence="7">
    <location>
        <begin position="878"/>
        <end position="1178"/>
    </location>
</feature>
<keyword evidence="1" id="KW-0596">Phosphopantetheine</keyword>
<dbReference type="Pfam" id="PF21089">
    <property type="entry name" value="PKS_DH_N"/>
    <property type="match status" value="1"/>
</dbReference>
<dbReference type="EMBL" id="KE504232">
    <property type="protein sequence ID" value="EPS94463.1"/>
    <property type="molecule type" value="Genomic_DNA"/>
</dbReference>
<accession>S8DTA5</accession>
<dbReference type="Pfam" id="PF00550">
    <property type="entry name" value="PP-binding"/>
    <property type="match status" value="1"/>
</dbReference>
<feature type="domain" description="Ketosynthase family 3 (KS3)" evidence="6">
    <location>
        <begin position="6"/>
        <end position="426"/>
    </location>
</feature>
<dbReference type="InterPro" id="IPR042104">
    <property type="entry name" value="PKS_dehydratase_sf"/>
</dbReference>
<dbReference type="InParanoid" id="S8DTA5"/>
<evidence type="ECO:0000256" key="5">
    <source>
        <dbReference type="PROSITE-ProRule" id="PRU01363"/>
    </source>
</evidence>
<dbReference type="Pfam" id="PF07993">
    <property type="entry name" value="NAD_binding_4"/>
    <property type="match status" value="1"/>
</dbReference>
<dbReference type="InterPro" id="IPR036736">
    <property type="entry name" value="ACP-like_sf"/>
</dbReference>
<dbReference type="InterPro" id="IPR013120">
    <property type="entry name" value="FAR_NAD-bd"/>
</dbReference>
<dbReference type="Proteomes" id="UP000015241">
    <property type="component" value="Unassembled WGS sequence"/>
</dbReference>
<evidence type="ECO:0000256" key="4">
    <source>
        <dbReference type="ARBA" id="ARBA00023268"/>
    </source>
</evidence>
<dbReference type="eggNOG" id="KOG1178">
    <property type="taxonomic scope" value="Eukaryota"/>
</dbReference>
<dbReference type="InterPro" id="IPR016036">
    <property type="entry name" value="Malonyl_transacylase_ACP-bd"/>
</dbReference>
<sequence>MSSNDATPIAIVGIATELPSGSWSKSNLDYLSFYEFLLQGGEAYEKIPLQRFNIHTLKGKSSGQVFTDTGAFLKNFDHFDPVEFGITSKDAKLMSLGTRKLIETTFLALLDSGIDYRGRNVGCYMSAVAHDIFSVSGHDDVEARGAFSYLPSMVANRVSYHLDLRGPTVPMDTACSSSLYATHFAVQALRNGDCEAAVVGGCQLNHRFSDWLIYTQGGILSPDGKCKPFDASANGFGRGEAVVSIVLKPLDAALRDRDKVYATILGTGINSSGSLAPVNAPVASAQQDAMVRAFKQAQRSPREVDFIELHATGTASGDPTEANWVGVEFRRDDELVVGSVKGNLGHTEITAFLASLCKVCHIIEHGIIPPTVNLTVRNPAIRWEEHNMRVPVASEKLKIRSPSGCALIAMSSSGIGGANGHCVVEAHPSKTEGVQCMWSHESSKVPSLLLACGSSPRSAMAVGESLKSLPADADRRRVGRALGRRARSLLWKSYSVLSDGSHEKAPRFSEPVLTPKASPEVVFVFSGQGPQHWNMGRELFETCVPFHESVVELDRVYTEATGKSLLTDLGLFADSGVPDNLGDVWPISITLPALAVLQLALVDALAALGVKPDIAVGHSAGETAVVYASGAASKAMALELAIARGQAMELMESYDGTMAAVACSADRAKEIIAEVIAELGPAVLEIGCYNAPNAITLSGATQHVTAAVQRAKAAGILATRLRTKVPVHSSMMSHCQAGYQERVEKVFRKYDVGPTMIEVYSALTGDLLSVPYDAHYFWDNTYGPVMFDPTVKAIRVRHPQAIFVELGPHPVLSGYITAIAGQGSTVICPLKRSKTININELTPFLDFVGRLVCTGYPGVDMDVLYGTVESAGADVPPYPFAKKKVPYVAPTFEITRQRQVRNGPLNYPQLRINTHTHSGLGDHVIKNEPIMPAAGFLEMALEFGAKRLWNVEFHSMLSLSSERPTPVDVKLDGSRWSVRSANAADFTKTWPPTYNRVHATGYLSMESELAAPPPPVLVEDIRARLKKWDMKSFYNHLDSFANYGPTYRRVLSCYQGLDTTGREELLVEIRGAADDLDNVSEYRLHPAILDSALHFAVHPLLTGASDHGRYYLPSKVGTLIAHDALEEDIPEKVYAYGVFVKWTPDALTYNFTLTNEVGVPLCTIEGLEVAAHGRTPLKVQNRYEMVHHTLDIHLIVPAEPEADGTRKVIVAGSPKDQDRKLRIFQYRRGREMDIQHAVRSLNPAEQELLCFVTSEGLDGDAILGFTRSLRKEYRSWKVFCVIFPSSWLSEQHEEVARALCAHPLAEEEMTLVSDGSVRASRVMPSEAPKRITSFDSEAPWIYRRSTVLQVSKPVVPTGHVFVHITGLSSDISSYRAFVGRVDGSSSIYAGISSGPISNHVVVHRGSLLELPDATSLESGPDVLAAVVAVLAIGQARFSDPSRMEGSYILVTHSDTGLGRSVCRLYESRGLQVAGLPSQASISEVRAALTRQPKFLVSGREHIAGNDIDKTVHQLQQGSVFQWDDPSSGLARVLAEDPWAVGDALKLVFSNSADHYVTLTPPIQLLGDTKPAEVSSLATIFDPEKAYILVGGIGGLGLHIAYWMYKNGAREIILTSRSGTANLVPKDEFIALRLLAYLRSLKTLVLRAEAVDASSAEQTKQLLSSIQKPIGGCMILTAILIDRTFPMQTEETFEAPFKAKLGAFNTLEQAVDIDSLDFVLAYSSIVGLTGNAGQTNYSSANTALTGLTRRYRNAATILPPMISDTGFFLTMAATEPIRYSRYRHLSACAMTCAELCESIGETVLKLREGPVWQYIPDFDWTQVQDHFGSTPLYDHLVCRVSSSDTDQNSAIELERSLGDIVCDVLDIDHQDLSPDVPLTSYGLDSLSAAALSHALEPYMTISQLQLLADLTLADLEELRDGSSKVTTPDSASVKERVASVDTSLNEPMKGKVQEMLSMLHKYSSDLPLREIGGRADLSKAVLLTGATGSLGSHVIAHLLSDQSTHKIFAIVRPDATGKSAKDRLHDVFKARGLNANSLASYKLTVLDGDLLLPMFGLSSSSYDELLHSVTHIVHLAWPINFVAPLSALEPHIRGVRYMIDFAASSDAYVKIIFASTAGMFRRLPDRNPVPEVYVEDPSIAVGLGYPESKWVAERLITAAGEKGIFSHTIVRVGQLSGGANGAWRTSEWLPSMVAASIALGCLPDASGYVAWLPVDDAAAALVDFTDCLAKVLHLRHPRPVTWPDVFNHFASVLNLQLLPYTDWVTRLEHGLVSSNDACTTRGLELGLRLLDIFRLLVDPNEPRPDFMGKLVPHMDMTHALEASVTLRGDNVAEIGLEDVRRWVEYWRREGFIPAVAVA</sequence>
<keyword evidence="9" id="KW-1185">Reference proteome</keyword>
<dbReference type="OrthoDB" id="329835at2759"/>
<dbReference type="SUPFAM" id="SSF51735">
    <property type="entry name" value="NAD(P)-binding Rossmann-fold domains"/>
    <property type="match status" value="2"/>
</dbReference>
<proteinExistence type="predicted"/>
<evidence type="ECO:0000256" key="1">
    <source>
        <dbReference type="ARBA" id="ARBA00022450"/>
    </source>
</evidence>
<dbReference type="Pfam" id="PF14765">
    <property type="entry name" value="PS-DH"/>
    <property type="match status" value="1"/>
</dbReference>
<dbReference type="PANTHER" id="PTHR43775">
    <property type="entry name" value="FATTY ACID SYNTHASE"/>
    <property type="match status" value="1"/>
</dbReference>
<evidence type="ECO:0000313" key="9">
    <source>
        <dbReference type="Proteomes" id="UP000015241"/>
    </source>
</evidence>
<dbReference type="InterPro" id="IPR049551">
    <property type="entry name" value="PKS_DH_C"/>
</dbReference>
<dbReference type="GO" id="GO:0004312">
    <property type="term" value="F:fatty acid synthase activity"/>
    <property type="evidence" value="ECO:0007669"/>
    <property type="project" value="TreeGrafter"/>
</dbReference>
<dbReference type="InterPro" id="IPR014043">
    <property type="entry name" value="Acyl_transferase_dom"/>
</dbReference>
<dbReference type="Gene3D" id="3.10.129.110">
    <property type="entry name" value="Polyketide synthase dehydratase"/>
    <property type="match status" value="1"/>
</dbReference>
<dbReference type="InterPro" id="IPR049552">
    <property type="entry name" value="PKS_DH_N"/>
</dbReference>
<reference evidence="8 9" key="1">
    <citation type="journal article" date="2012" name="Science">
        <title>The Paleozoic origin of enzymatic lignin decomposition reconstructed from 31 fungal genomes.</title>
        <authorList>
            <person name="Floudas D."/>
            <person name="Binder M."/>
            <person name="Riley R."/>
            <person name="Barry K."/>
            <person name="Blanchette R.A."/>
            <person name="Henrissat B."/>
            <person name="Martinez A.T."/>
            <person name="Otillar R."/>
            <person name="Spatafora J.W."/>
            <person name="Yadav J.S."/>
            <person name="Aerts A."/>
            <person name="Benoit I."/>
            <person name="Boyd A."/>
            <person name="Carlson A."/>
            <person name="Copeland A."/>
            <person name="Coutinho P.M."/>
            <person name="de Vries R.P."/>
            <person name="Ferreira P."/>
            <person name="Findley K."/>
            <person name="Foster B."/>
            <person name="Gaskell J."/>
            <person name="Glotzer D."/>
            <person name="Gorecki P."/>
            <person name="Heitman J."/>
            <person name="Hesse C."/>
            <person name="Hori C."/>
            <person name="Igarashi K."/>
            <person name="Jurgens J.A."/>
            <person name="Kallen N."/>
            <person name="Kersten P."/>
            <person name="Kohler A."/>
            <person name="Kuees U."/>
            <person name="Kumar T.K.A."/>
            <person name="Kuo A."/>
            <person name="LaButti K."/>
            <person name="Larrondo L.F."/>
            <person name="Lindquist E."/>
            <person name="Ling A."/>
            <person name="Lombard V."/>
            <person name="Lucas S."/>
            <person name="Lundell T."/>
            <person name="Martin R."/>
            <person name="McLaughlin D.J."/>
            <person name="Morgenstern I."/>
            <person name="Morin E."/>
            <person name="Murat C."/>
            <person name="Nagy L.G."/>
            <person name="Nolan M."/>
            <person name="Ohm R.A."/>
            <person name="Patyshakuliyeva A."/>
            <person name="Rokas A."/>
            <person name="Ruiz-Duenas F.J."/>
            <person name="Sabat G."/>
            <person name="Salamov A."/>
            <person name="Samejima M."/>
            <person name="Schmutz J."/>
            <person name="Slot J.C."/>
            <person name="St John F."/>
            <person name="Stenlid J."/>
            <person name="Sun H."/>
            <person name="Sun S."/>
            <person name="Syed K."/>
            <person name="Tsang A."/>
            <person name="Wiebenga A."/>
            <person name="Young D."/>
            <person name="Pisabarro A."/>
            <person name="Eastwood D.C."/>
            <person name="Martin F."/>
            <person name="Cullen D."/>
            <person name="Grigoriev I.V."/>
            <person name="Hibbett D.S."/>
        </authorList>
    </citation>
    <scope>NUCLEOTIDE SEQUENCE</scope>
    <source>
        <strain evidence="9">FP-58527</strain>
    </source>
</reference>
<dbReference type="Gene3D" id="3.40.47.10">
    <property type="match status" value="1"/>
</dbReference>
<evidence type="ECO:0000259" key="6">
    <source>
        <dbReference type="PROSITE" id="PS52004"/>
    </source>
</evidence>
<dbReference type="eggNOG" id="KOG1202">
    <property type="taxonomic scope" value="Eukaryota"/>
</dbReference>
<dbReference type="PROSITE" id="PS00012">
    <property type="entry name" value="PHOSPHOPANTETHEINE"/>
    <property type="match status" value="1"/>
</dbReference>
<dbReference type="GO" id="GO:0006633">
    <property type="term" value="P:fatty acid biosynthetic process"/>
    <property type="evidence" value="ECO:0007669"/>
    <property type="project" value="TreeGrafter"/>
</dbReference>
<dbReference type="STRING" id="743788.S8DTA5"/>
<dbReference type="InterPro" id="IPR001227">
    <property type="entry name" value="Ac_transferase_dom_sf"/>
</dbReference>
<keyword evidence="3" id="KW-0808">Transferase</keyword>
<dbReference type="CDD" id="cd00833">
    <property type="entry name" value="PKS"/>
    <property type="match status" value="1"/>
</dbReference>
<feature type="active site" description="Proton donor; for dehydratase activity" evidence="5">
    <location>
        <position position="1090"/>
    </location>
</feature>
<dbReference type="InterPro" id="IPR016035">
    <property type="entry name" value="Acyl_Trfase/lysoPLipase"/>
</dbReference>
<dbReference type="Gene3D" id="1.10.1200.10">
    <property type="entry name" value="ACP-like"/>
    <property type="match status" value="1"/>
</dbReference>
<dbReference type="Pfam" id="PF16197">
    <property type="entry name" value="KAsynt_C_assoc"/>
    <property type="match status" value="1"/>
</dbReference>
<dbReference type="SUPFAM" id="SSF47336">
    <property type="entry name" value="ACP-like"/>
    <property type="match status" value="1"/>
</dbReference>
<dbReference type="InterPro" id="IPR032821">
    <property type="entry name" value="PKS_assoc"/>
</dbReference>
<dbReference type="InterPro" id="IPR006162">
    <property type="entry name" value="Ppantetheine_attach_site"/>
</dbReference>
<dbReference type="PROSITE" id="PS52004">
    <property type="entry name" value="KS3_2"/>
    <property type="match status" value="1"/>
</dbReference>
<dbReference type="SUPFAM" id="SSF52151">
    <property type="entry name" value="FabD/lysophospholipase-like"/>
    <property type="match status" value="1"/>
</dbReference>
<dbReference type="GO" id="GO:0044550">
    <property type="term" value="P:secondary metabolite biosynthetic process"/>
    <property type="evidence" value="ECO:0007669"/>
    <property type="project" value="UniProtKB-ARBA"/>
</dbReference>